<name>A0A0V0GNB9_SOLCH</name>
<proteinExistence type="predicted"/>
<protein>
    <submittedName>
        <fullName evidence="1">Putative ovule protein</fullName>
    </submittedName>
</protein>
<dbReference type="EMBL" id="GEDG01036335">
    <property type="protein sequence ID" value="JAP08752.1"/>
    <property type="molecule type" value="Transcribed_RNA"/>
</dbReference>
<evidence type="ECO:0000313" key="1">
    <source>
        <dbReference type="EMBL" id="JAP08752.1"/>
    </source>
</evidence>
<organism evidence="1">
    <name type="scientific">Solanum chacoense</name>
    <name type="common">Chaco potato</name>
    <dbReference type="NCBI Taxonomy" id="4108"/>
    <lineage>
        <taxon>Eukaryota</taxon>
        <taxon>Viridiplantae</taxon>
        <taxon>Streptophyta</taxon>
        <taxon>Embryophyta</taxon>
        <taxon>Tracheophyta</taxon>
        <taxon>Spermatophyta</taxon>
        <taxon>Magnoliopsida</taxon>
        <taxon>eudicotyledons</taxon>
        <taxon>Gunneridae</taxon>
        <taxon>Pentapetalae</taxon>
        <taxon>asterids</taxon>
        <taxon>lamiids</taxon>
        <taxon>Solanales</taxon>
        <taxon>Solanaceae</taxon>
        <taxon>Solanoideae</taxon>
        <taxon>Solaneae</taxon>
        <taxon>Solanum</taxon>
    </lineage>
</organism>
<feature type="non-terminal residue" evidence="1">
    <location>
        <position position="1"/>
    </location>
</feature>
<accession>A0A0V0GNB9</accession>
<sequence length="60" mass="6941">EITKPIQYVNHSTTRLHLKPKTISVRTSNTERFLFFIHSSCKTSIISPSTLPKMQNCECF</sequence>
<reference evidence="1" key="1">
    <citation type="submission" date="2015-12" db="EMBL/GenBank/DDBJ databases">
        <title>Gene expression during late stages of embryo sac development: a critical building block for successful pollen-pistil interactions.</title>
        <authorList>
            <person name="Liu Y."/>
            <person name="Joly V."/>
            <person name="Sabar M."/>
            <person name="Matton D.P."/>
        </authorList>
    </citation>
    <scope>NUCLEOTIDE SEQUENCE</scope>
</reference>
<dbReference type="AlphaFoldDB" id="A0A0V0GNB9"/>